<dbReference type="InterPro" id="IPR008979">
    <property type="entry name" value="Galactose-bd-like_sf"/>
</dbReference>
<name>A0ABW4A117_9ACTN</name>
<dbReference type="InterPro" id="IPR001547">
    <property type="entry name" value="Glyco_hydro_5"/>
</dbReference>
<accession>A0ABW4A117</accession>
<feature type="signal peptide" evidence="4">
    <location>
        <begin position="1"/>
        <end position="26"/>
    </location>
</feature>
<dbReference type="Gene3D" id="2.60.120.260">
    <property type="entry name" value="Galactose-binding domain-like"/>
    <property type="match status" value="1"/>
</dbReference>
<comment type="similarity">
    <text evidence="3">Belongs to the glycosyl hydrolase 5 (cellulase A) family.</text>
</comment>
<keyword evidence="1 3" id="KW-0378">Hydrolase</keyword>
<protein>
    <submittedName>
        <fullName evidence="6">Cellulase family glycosylhydrolase</fullName>
    </submittedName>
</protein>
<evidence type="ECO:0000256" key="1">
    <source>
        <dbReference type="ARBA" id="ARBA00022801"/>
    </source>
</evidence>
<dbReference type="Proteomes" id="UP001597183">
    <property type="component" value="Unassembled WGS sequence"/>
</dbReference>
<organism evidence="6 7">
    <name type="scientific">Actinoplanes sichuanensis</name>
    <dbReference type="NCBI Taxonomy" id="512349"/>
    <lineage>
        <taxon>Bacteria</taxon>
        <taxon>Bacillati</taxon>
        <taxon>Actinomycetota</taxon>
        <taxon>Actinomycetes</taxon>
        <taxon>Micromonosporales</taxon>
        <taxon>Micromonosporaceae</taxon>
        <taxon>Actinoplanes</taxon>
    </lineage>
</organism>
<keyword evidence="7" id="KW-1185">Reference proteome</keyword>
<evidence type="ECO:0000313" key="7">
    <source>
        <dbReference type="Proteomes" id="UP001597183"/>
    </source>
</evidence>
<feature type="domain" description="Glycoside hydrolase family 5" evidence="5">
    <location>
        <begin position="66"/>
        <end position="285"/>
    </location>
</feature>
<evidence type="ECO:0000256" key="4">
    <source>
        <dbReference type="SAM" id="SignalP"/>
    </source>
</evidence>
<dbReference type="RefSeq" id="WP_317793900.1">
    <property type="nucleotide sequence ID" value="NZ_AP028461.1"/>
</dbReference>
<keyword evidence="2 3" id="KW-0326">Glycosidase</keyword>
<dbReference type="InterPro" id="IPR017853">
    <property type="entry name" value="GH"/>
</dbReference>
<evidence type="ECO:0000313" key="6">
    <source>
        <dbReference type="EMBL" id="MFD1364184.1"/>
    </source>
</evidence>
<keyword evidence="4" id="KW-0732">Signal</keyword>
<comment type="caution">
    <text evidence="6">The sequence shown here is derived from an EMBL/GenBank/DDBJ whole genome shotgun (WGS) entry which is preliminary data.</text>
</comment>
<evidence type="ECO:0000259" key="5">
    <source>
        <dbReference type="Pfam" id="PF00150"/>
    </source>
</evidence>
<evidence type="ECO:0000256" key="3">
    <source>
        <dbReference type="RuleBase" id="RU361153"/>
    </source>
</evidence>
<evidence type="ECO:0000256" key="2">
    <source>
        <dbReference type="ARBA" id="ARBA00023295"/>
    </source>
</evidence>
<proteinExistence type="inferred from homology"/>
<dbReference type="SUPFAM" id="SSF49785">
    <property type="entry name" value="Galactose-binding domain-like"/>
    <property type="match status" value="1"/>
</dbReference>
<dbReference type="Pfam" id="PF00150">
    <property type="entry name" value="Cellulase"/>
    <property type="match status" value="1"/>
</dbReference>
<reference evidence="7" key="1">
    <citation type="journal article" date="2019" name="Int. J. Syst. Evol. Microbiol.">
        <title>The Global Catalogue of Microorganisms (GCM) 10K type strain sequencing project: providing services to taxonomists for standard genome sequencing and annotation.</title>
        <authorList>
            <consortium name="The Broad Institute Genomics Platform"/>
            <consortium name="The Broad Institute Genome Sequencing Center for Infectious Disease"/>
            <person name="Wu L."/>
            <person name="Ma J."/>
        </authorList>
    </citation>
    <scope>NUCLEOTIDE SEQUENCE [LARGE SCALE GENOMIC DNA]</scope>
    <source>
        <strain evidence="7">CCM 7526</strain>
    </source>
</reference>
<gene>
    <name evidence="6" type="ORF">ACFQ5G_02380</name>
</gene>
<dbReference type="SUPFAM" id="SSF51445">
    <property type="entry name" value="(Trans)glycosidases"/>
    <property type="match status" value="1"/>
</dbReference>
<dbReference type="EMBL" id="JBHTMK010000004">
    <property type="protein sequence ID" value="MFD1364184.1"/>
    <property type="molecule type" value="Genomic_DNA"/>
</dbReference>
<feature type="chain" id="PRO_5045143429" evidence="4">
    <location>
        <begin position="27"/>
        <end position="484"/>
    </location>
</feature>
<sequence>MRRRVCTFALVGLLLLGLTPTAPAHAATLTPTLASRMAAVLTAETINYYPSNAGWTFMWTGFDPVRIDTDLARAATLGATDVRAVIFPQTFGYPTPTTAYAQKLSQFVGIADTHGLSVKLTLFDWWAGYSDVAGSTAWAQAIVGPYADDPRVIAVEVKNEFPPGNSAAVAWVGQVIPAIRGVAPTMPLTLSVDGATGATGMASLKSQLAATPLDYYDFHFYGASERSLAEIRRAQNAVAPSPIVIGETGVSTHTGTEGEQAAYLARVYRGAAEAGVGSVAPWTLNDFASGAIPPNSAVSTMPAQYKFGLYRTDASPKIATTVVGGAWTTGVIPSGILNLGFEAAAIDSPWRNYLPAAGTAVITTEQARTGTRSARFAGTTRSGSNLPSLLTSPITPVQGGAAWHAEAYARGVNATGITEIALSWFDINGAWISQNTSNRLPTGTSAWTRLSVDATAPATATSVQLHLKCGDNTGTVYYDDVAIS</sequence>
<dbReference type="Gene3D" id="3.20.20.80">
    <property type="entry name" value="Glycosidases"/>
    <property type="match status" value="1"/>
</dbReference>